<feature type="chain" id="PRO_5042031468" evidence="2">
    <location>
        <begin position="21"/>
        <end position="667"/>
    </location>
</feature>
<dbReference type="InterPro" id="IPR036680">
    <property type="entry name" value="SPOR-like_sf"/>
</dbReference>
<dbReference type="EMBL" id="JAVDQD010000002">
    <property type="protein sequence ID" value="MDR6238693.1"/>
    <property type="molecule type" value="Genomic_DNA"/>
</dbReference>
<protein>
    <submittedName>
        <fullName evidence="3">Type IX secretion system PorP/SprF family membrane protein</fullName>
    </submittedName>
</protein>
<gene>
    <name evidence="3" type="ORF">HNQ88_001730</name>
</gene>
<keyword evidence="4" id="KW-1185">Reference proteome</keyword>
<dbReference type="Pfam" id="PF11751">
    <property type="entry name" value="PorP_SprF"/>
    <property type="match status" value="1"/>
</dbReference>
<dbReference type="GO" id="GO:0042834">
    <property type="term" value="F:peptidoglycan binding"/>
    <property type="evidence" value="ECO:0007669"/>
    <property type="project" value="InterPro"/>
</dbReference>
<evidence type="ECO:0000256" key="2">
    <source>
        <dbReference type="SAM" id="SignalP"/>
    </source>
</evidence>
<dbReference type="SUPFAM" id="SSF110997">
    <property type="entry name" value="Sporulation related repeat"/>
    <property type="match status" value="1"/>
</dbReference>
<dbReference type="AlphaFoldDB" id="A0AAE4BSC0"/>
<name>A0AAE4BSC0_9BACT</name>
<dbReference type="RefSeq" id="WP_309938199.1">
    <property type="nucleotide sequence ID" value="NZ_AP025305.1"/>
</dbReference>
<sequence length="667" mass="75509">MRKLLLILLLLWGANRVALAQYSPNYNQYLQQRFLFNPALAGYEGYSTVMLLYRNQWVGVQDGPISYTATFDSPLGKNMAIGAKVVREEESILNTYSGEIDFVYIVRISNTNRIRFGLGAGISQNQIDQDYEDPALSNTQNMNIIGRFGMFYENKYFQAGVILPQLLQNNPFSQESLNPIEFDPLQTVGISVESRINLNPYHAITPYGLYYHNQNTEDQYEAGISYQFKQIFSIGGAYRQNEGINGFTEVQVKERIAVGFAYGVPQSNSPINNHPTYSAHLKIRIGKRKNLPIAETKGVELDESLEEDNELAEATEEANENEESNTEQEATLANNTDNINAIELSGGHYVVSKASKNPSIAQKQADLLLGKGYSEAGWGYWSETGMYYTYLLRFDNESKAHTMIQGLSDSDEKEVKGIWYLYIPMEEIVYDPDRELEKLQDQTIAENTGDTETIDNFNEEPKFTPENDIAYDDIIDNHSSGEYLPDGNYVVVGTYKNENYARRHVDELKHAGENASYGDTPNKDYQYVFISSHDTPDKAYAKLKKVHKKGDYPGAWVLTVNPSTTKTYVAYREAPTEDSADFNDGNYSPLESKHYMIAGVFSALGNAQRMAAKFQSEFPNANVGQNPSNGLFYVFLTSSDDQNEILETIEDYKSQSGNEDLWYYFHK</sequence>
<comment type="caution">
    <text evidence="3">The sequence shown here is derived from an EMBL/GenBank/DDBJ whole genome shotgun (WGS) entry which is preliminary data.</text>
</comment>
<accession>A0AAE4BSC0</accession>
<feature type="region of interest" description="Disordered" evidence="1">
    <location>
        <begin position="302"/>
        <end position="330"/>
    </location>
</feature>
<evidence type="ECO:0000313" key="4">
    <source>
        <dbReference type="Proteomes" id="UP001185092"/>
    </source>
</evidence>
<keyword evidence="2" id="KW-0732">Signal</keyword>
<evidence type="ECO:0000256" key="1">
    <source>
        <dbReference type="SAM" id="MobiDB-lite"/>
    </source>
</evidence>
<dbReference type="NCBIfam" id="TIGR03519">
    <property type="entry name" value="T9SS_PorP_fam"/>
    <property type="match status" value="1"/>
</dbReference>
<proteinExistence type="predicted"/>
<reference evidence="3" key="1">
    <citation type="submission" date="2023-07" db="EMBL/GenBank/DDBJ databases">
        <title>Genomic Encyclopedia of Type Strains, Phase IV (KMG-IV): sequencing the most valuable type-strain genomes for metagenomic binning, comparative biology and taxonomic classification.</title>
        <authorList>
            <person name="Goeker M."/>
        </authorList>
    </citation>
    <scope>NUCLEOTIDE SEQUENCE</scope>
    <source>
        <strain evidence="3">DSM 26174</strain>
    </source>
</reference>
<organism evidence="3 4">
    <name type="scientific">Aureibacter tunicatorum</name>
    <dbReference type="NCBI Taxonomy" id="866807"/>
    <lineage>
        <taxon>Bacteria</taxon>
        <taxon>Pseudomonadati</taxon>
        <taxon>Bacteroidota</taxon>
        <taxon>Cytophagia</taxon>
        <taxon>Cytophagales</taxon>
        <taxon>Persicobacteraceae</taxon>
        <taxon>Aureibacter</taxon>
    </lineage>
</organism>
<dbReference type="InterPro" id="IPR019861">
    <property type="entry name" value="PorP/SprF_Bacteroidetes"/>
</dbReference>
<dbReference type="Proteomes" id="UP001185092">
    <property type="component" value="Unassembled WGS sequence"/>
</dbReference>
<evidence type="ECO:0000313" key="3">
    <source>
        <dbReference type="EMBL" id="MDR6238693.1"/>
    </source>
</evidence>
<feature type="signal peptide" evidence="2">
    <location>
        <begin position="1"/>
        <end position="20"/>
    </location>
</feature>
<feature type="compositionally biased region" description="Acidic residues" evidence="1">
    <location>
        <begin position="302"/>
        <end position="326"/>
    </location>
</feature>